<reference evidence="3" key="1">
    <citation type="journal article" date="2017" name="Nat. Ecol. Evol.">
        <title>Genome expansion and lineage-specific genetic innovations in the forest pathogenic fungi Armillaria.</title>
        <authorList>
            <person name="Sipos G."/>
            <person name="Prasanna A.N."/>
            <person name="Walter M.C."/>
            <person name="O'Connor E."/>
            <person name="Balint B."/>
            <person name="Krizsan K."/>
            <person name="Kiss B."/>
            <person name="Hess J."/>
            <person name="Varga T."/>
            <person name="Slot J."/>
            <person name="Riley R."/>
            <person name="Boka B."/>
            <person name="Rigling D."/>
            <person name="Barry K."/>
            <person name="Lee J."/>
            <person name="Mihaltcheva S."/>
            <person name="LaButti K."/>
            <person name="Lipzen A."/>
            <person name="Waldron R."/>
            <person name="Moloney N.M."/>
            <person name="Sperisen C."/>
            <person name="Kredics L."/>
            <person name="Vagvoelgyi C."/>
            <person name="Patrignani A."/>
            <person name="Fitzpatrick D."/>
            <person name="Nagy I."/>
            <person name="Doyle S."/>
            <person name="Anderson J.B."/>
            <person name="Grigoriev I.V."/>
            <person name="Gueldener U."/>
            <person name="Muensterkoetter M."/>
            <person name="Nagy L.G."/>
        </authorList>
    </citation>
    <scope>NUCLEOTIDE SEQUENCE [LARGE SCALE GENOMIC DNA]</scope>
    <source>
        <strain evidence="3">Ar21-2</strain>
    </source>
</reference>
<proteinExistence type="predicted"/>
<dbReference type="OrthoDB" id="3112738at2759"/>
<sequence length="328" mass="36972">MTSQRTILAPVLQTGSESAGDCTMPNISMPNVSMVFHLNSMTPREYAFTFRFIINSMTGTVTMETPERPTSPVTPVAPMPFNLLHANPVSNNKQGQEYHQSNKYEHDSTNSSIQVMLETETESLPPQQLLKLLPTQSDLDYKQYWEEQCRMRDNQNKHNDYTAQPFDFSLDSPLQHVQQCKDVEVQPMGAHSTAISVLNDSNEEIIPDSQEDMYLRYPESPIYLGKHSCAAQKRPIFSRQMNDIYKIDQEKYGNLAQSGIKTVELVTTNLPLWVRQINELVPKVSIAQGEEGHPAKRRHMAGVGDSDDDKEDVAAEQQPQGEPGGNDD</sequence>
<dbReference type="Proteomes" id="UP000217790">
    <property type="component" value="Unassembled WGS sequence"/>
</dbReference>
<evidence type="ECO:0000256" key="1">
    <source>
        <dbReference type="SAM" id="MobiDB-lite"/>
    </source>
</evidence>
<dbReference type="InParanoid" id="A0A2H3CZ15"/>
<evidence type="ECO:0000313" key="3">
    <source>
        <dbReference type="Proteomes" id="UP000217790"/>
    </source>
</evidence>
<gene>
    <name evidence="2" type="ORF">ARMGADRAFT_1090697</name>
</gene>
<keyword evidence="3" id="KW-1185">Reference proteome</keyword>
<dbReference type="EMBL" id="KZ293722">
    <property type="protein sequence ID" value="PBK82027.1"/>
    <property type="molecule type" value="Genomic_DNA"/>
</dbReference>
<accession>A0A2H3CZ15</accession>
<name>A0A2H3CZ15_ARMGA</name>
<protein>
    <submittedName>
        <fullName evidence="2">Uncharacterized protein</fullName>
    </submittedName>
</protein>
<dbReference type="AlphaFoldDB" id="A0A2H3CZ15"/>
<evidence type="ECO:0000313" key="2">
    <source>
        <dbReference type="EMBL" id="PBK82027.1"/>
    </source>
</evidence>
<organism evidence="2 3">
    <name type="scientific">Armillaria gallica</name>
    <name type="common">Bulbous honey fungus</name>
    <name type="synonym">Armillaria bulbosa</name>
    <dbReference type="NCBI Taxonomy" id="47427"/>
    <lineage>
        <taxon>Eukaryota</taxon>
        <taxon>Fungi</taxon>
        <taxon>Dikarya</taxon>
        <taxon>Basidiomycota</taxon>
        <taxon>Agaricomycotina</taxon>
        <taxon>Agaricomycetes</taxon>
        <taxon>Agaricomycetidae</taxon>
        <taxon>Agaricales</taxon>
        <taxon>Marasmiineae</taxon>
        <taxon>Physalacriaceae</taxon>
        <taxon>Armillaria</taxon>
    </lineage>
</organism>
<feature type="region of interest" description="Disordered" evidence="1">
    <location>
        <begin position="288"/>
        <end position="328"/>
    </location>
</feature>